<dbReference type="Pfam" id="PF08395">
    <property type="entry name" value="7tm_7"/>
    <property type="match status" value="1"/>
</dbReference>
<dbReference type="OrthoDB" id="6513574at2759"/>
<evidence type="ECO:0000256" key="6">
    <source>
        <dbReference type="SAM" id="Phobius"/>
    </source>
</evidence>
<evidence type="ECO:0000256" key="4">
    <source>
        <dbReference type="ARBA" id="ARBA00022989"/>
    </source>
</evidence>
<evidence type="ECO:0000313" key="8">
    <source>
        <dbReference type="Proteomes" id="UP001154114"/>
    </source>
</evidence>
<accession>A0A9N8KUT5</accession>
<dbReference type="AlphaFoldDB" id="A0A9N8KUT5"/>
<keyword evidence="5 6" id="KW-0472">Membrane</keyword>
<evidence type="ECO:0000256" key="2">
    <source>
        <dbReference type="ARBA" id="ARBA00022475"/>
    </source>
</evidence>
<dbReference type="InterPro" id="IPR013604">
    <property type="entry name" value="7TM_chemorcpt"/>
</dbReference>
<feature type="transmembrane region" description="Helical" evidence="6">
    <location>
        <begin position="88"/>
        <end position="106"/>
    </location>
</feature>
<feature type="transmembrane region" description="Helical" evidence="6">
    <location>
        <begin position="7"/>
        <end position="31"/>
    </location>
</feature>
<evidence type="ECO:0008006" key="9">
    <source>
        <dbReference type="Google" id="ProtNLM"/>
    </source>
</evidence>
<evidence type="ECO:0000313" key="7">
    <source>
        <dbReference type="EMBL" id="CAD0203379.1"/>
    </source>
</evidence>
<dbReference type="EMBL" id="LR824021">
    <property type="protein sequence ID" value="CAD0203379.1"/>
    <property type="molecule type" value="Genomic_DNA"/>
</dbReference>
<dbReference type="GO" id="GO:0005886">
    <property type="term" value="C:plasma membrane"/>
    <property type="evidence" value="ECO:0007669"/>
    <property type="project" value="UniProtKB-SubCell"/>
</dbReference>
<protein>
    <recommendedName>
        <fullName evidence="9">Gustatory receptor</fullName>
    </recommendedName>
</protein>
<sequence>MITPLGAVCLPAVSSMMRFLNWAIVCIIVAYHAEITYKEHEHVLEVIDLILYNKNNSSKLKVTLAELRNLLVTRPIRYHGAHFFNIDYSILVSISSVVVTYTIIMLQSIK</sequence>
<organism evidence="7 8">
    <name type="scientific">Chrysodeixis includens</name>
    <name type="common">Soybean looper</name>
    <name type="synonym">Pseudoplusia includens</name>
    <dbReference type="NCBI Taxonomy" id="689277"/>
    <lineage>
        <taxon>Eukaryota</taxon>
        <taxon>Metazoa</taxon>
        <taxon>Ecdysozoa</taxon>
        <taxon>Arthropoda</taxon>
        <taxon>Hexapoda</taxon>
        <taxon>Insecta</taxon>
        <taxon>Pterygota</taxon>
        <taxon>Neoptera</taxon>
        <taxon>Endopterygota</taxon>
        <taxon>Lepidoptera</taxon>
        <taxon>Glossata</taxon>
        <taxon>Ditrysia</taxon>
        <taxon>Noctuoidea</taxon>
        <taxon>Noctuidae</taxon>
        <taxon>Plusiinae</taxon>
        <taxon>Chrysodeixis</taxon>
    </lineage>
</organism>
<keyword evidence="3 6" id="KW-0812">Transmembrane</keyword>
<proteinExistence type="predicted"/>
<dbReference type="Proteomes" id="UP001154114">
    <property type="component" value="Chromosome 18"/>
</dbReference>
<name>A0A9N8KUT5_CHRIL</name>
<gene>
    <name evidence="7" type="ORF">CINC_LOCUS5032</name>
</gene>
<keyword evidence="8" id="KW-1185">Reference proteome</keyword>
<keyword evidence="4 6" id="KW-1133">Transmembrane helix</keyword>
<reference evidence="7" key="1">
    <citation type="submission" date="2021-12" db="EMBL/GenBank/DDBJ databases">
        <authorList>
            <person name="King R."/>
        </authorList>
    </citation>
    <scope>NUCLEOTIDE SEQUENCE</scope>
</reference>
<evidence type="ECO:0000256" key="3">
    <source>
        <dbReference type="ARBA" id="ARBA00022692"/>
    </source>
</evidence>
<comment type="subcellular location">
    <subcellularLocation>
        <location evidence="1">Cell membrane</location>
        <topology evidence="1">Multi-pass membrane protein</topology>
    </subcellularLocation>
</comment>
<evidence type="ECO:0000256" key="1">
    <source>
        <dbReference type="ARBA" id="ARBA00004651"/>
    </source>
</evidence>
<keyword evidence="2" id="KW-1003">Cell membrane</keyword>
<dbReference type="GO" id="GO:0050909">
    <property type="term" value="P:sensory perception of taste"/>
    <property type="evidence" value="ECO:0007669"/>
    <property type="project" value="InterPro"/>
</dbReference>
<evidence type="ECO:0000256" key="5">
    <source>
        <dbReference type="ARBA" id="ARBA00023136"/>
    </source>
</evidence>